<dbReference type="RefSeq" id="WP_113915004.1">
    <property type="nucleotide sequence ID" value="NZ_QNSE01000001.1"/>
</dbReference>
<dbReference type="AlphaFoldDB" id="A0A366JH12"/>
<dbReference type="SUPFAM" id="SSF160582">
    <property type="entry name" value="MbtH-like"/>
    <property type="match status" value="1"/>
</dbReference>
<dbReference type="InterPro" id="IPR005153">
    <property type="entry name" value="MbtH-like_dom"/>
</dbReference>
<evidence type="ECO:0000313" key="3">
    <source>
        <dbReference type="Proteomes" id="UP000252792"/>
    </source>
</evidence>
<keyword evidence="3" id="KW-1185">Reference proteome</keyword>
<organism evidence="2 3">
    <name type="scientific">Marinomonas rhizomae</name>
    <dbReference type="NCBI Taxonomy" id="491948"/>
    <lineage>
        <taxon>Bacteria</taxon>
        <taxon>Pseudomonadati</taxon>
        <taxon>Pseudomonadota</taxon>
        <taxon>Gammaproteobacteria</taxon>
        <taxon>Oceanospirillales</taxon>
        <taxon>Oceanospirillaceae</taxon>
        <taxon>Marinomonas</taxon>
    </lineage>
</organism>
<dbReference type="Pfam" id="PF03621">
    <property type="entry name" value="MbtH"/>
    <property type="match status" value="1"/>
</dbReference>
<dbReference type="InterPro" id="IPR038020">
    <property type="entry name" value="MbtH-like_sf"/>
</dbReference>
<accession>A0A366JH12</accession>
<reference evidence="2 3" key="1">
    <citation type="submission" date="2018-06" db="EMBL/GenBank/DDBJ databases">
        <title>Genomic Encyclopedia of Type Strains, Phase III (KMG-III): the genomes of soil and plant-associated and newly described type strains.</title>
        <authorList>
            <person name="Whitman W."/>
        </authorList>
    </citation>
    <scope>NUCLEOTIDE SEQUENCE [LARGE SCALE GENOMIC DNA]</scope>
    <source>
        <strain evidence="2 3">CECT 7377</strain>
    </source>
</reference>
<proteinExistence type="predicted"/>
<dbReference type="EMBL" id="QNSE01000001">
    <property type="protein sequence ID" value="RBP85770.1"/>
    <property type="molecule type" value="Genomic_DNA"/>
</dbReference>
<name>A0A366JH12_9GAMM</name>
<dbReference type="OrthoDB" id="7584480at2"/>
<gene>
    <name evidence="2" type="ORF">DFP80_101265</name>
</gene>
<sequence length="43" mass="5229">MDNSQYLNPFDNEFHRFLVLKNDQGQYSLWPNYESLLMTKSPF</sequence>
<protein>
    <submittedName>
        <fullName evidence="2">MbtH-like protein</fullName>
    </submittedName>
</protein>
<comment type="caution">
    <text evidence="2">The sequence shown here is derived from an EMBL/GenBank/DDBJ whole genome shotgun (WGS) entry which is preliminary data.</text>
</comment>
<dbReference type="Gene3D" id="3.90.820.10">
    <property type="entry name" value="Structural Genomics, Unknown Function 30-nov-00 1gh9 Mol_id"/>
    <property type="match status" value="1"/>
</dbReference>
<dbReference type="Proteomes" id="UP000252792">
    <property type="component" value="Unassembled WGS sequence"/>
</dbReference>
<evidence type="ECO:0000313" key="2">
    <source>
        <dbReference type="EMBL" id="RBP85770.1"/>
    </source>
</evidence>
<evidence type="ECO:0000259" key="1">
    <source>
        <dbReference type="Pfam" id="PF03621"/>
    </source>
</evidence>
<feature type="domain" description="MbtH-like" evidence="1">
    <location>
        <begin position="8"/>
        <end position="33"/>
    </location>
</feature>